<dbReference type="PANTHER" id="PTHR24381:SF390">
    <property type="entry name" value="ZINC FINGER PROTEIN 37 HOMOLOG"/>
    <property type="match status" value="1"/>
</dbReference>
<dbReference type="SUPFAM" id="SSF57667">
    <property type="entry name" value="beta-beta-alpha zinc fingers"/>
    <property type="match status" value="4"/>
</dbReference>
<reference evidence="11" key="1">
    <citation type="submission" date="2025-08" db="UniProtKB">
        <authorList>
            <consortium name="Ensembl"/>
        </authorList>
    </citation>
    <scope>IDENTIFICATION</scope>
</reference>
<evidence type="ECO:0000256" key="2">
    <source>
        <dbReference type="ARBA" id="ARBA00006991"/>
    </source>
</evidence>
<protein>
    <submittedName>
        <fullName evidence="11">Zinc finger protein 501-like</fullName>
    </submittedName>
</protein>
<feature type="domain" description="C2H2-type" evidence="10">
    <location>
        <begin position="352"/>
        <end position="379"/>
    </location>
</feature>
<keyword evidence="12" id="KW-1185">Reference proteome</keyword>
<evidence type="ECO:0000313" key="12">
    <source>
        <dbReference type="Proteomes" id="UP000694620"/>
    </source>
</evidence>
<evidence type="ECO:0000256" key="1">
    <source>
        <dbReference type="ARBA" id="ARBA00004123"/>
    </source>
</evidence>
<dbReference type="Gene3D" id="3.30.160.60">
    <property type="entry name" value="Classic Zinc Finger"/>
    <property type="match status" value="8"/>
</dbReference>
<dbReference type="InterPro" id="IPR013087">
    <property type="entry name" value="Znf_C2H2_type"/>
</dbReference>
<dbReference type="GO" id="GO:0008270">
    <property type="term" value="F:zinc ion binding"/>
    <property type="evidence" value="ECO:0007669"/>
    <property type="project" value="UniProtKB-KW"/>
</dbReference>
<keyword evidence="5 9" id="KW-0863">Zinc-finger</keyword>
<proteinExistence type="inferred from homology"/>
<feature type="domain" description="C2H2-type" evidence="10">
    <location>
        <begin position="408"/>
        <end position="435"/>
    </location>
</feature>
<organism evidence="11 12">
    <name type="scientific">Erpetoichthys calabaricus</name>
    <name type="common">Rope fish</name>
    <name type="synonym">Calamoichthys calabaricus</name>
    <dbReference type="NCBI Taxonomy" id="27687"/>
    <lineage>
        <taxon>Eukaryota</taxon>
        <taxon>Metazoa</taxon>
        <taxon>Chordata</taxon>
        <taxon>Craniata</taxon>
        <taxon>Vertebrata</taxon>
        <taxon>Euteleostomi</taxon>
        <taxon>Actinopterygii</taxon>
        <taxon>Polypteriformes</taxon>
        <taxon>Polypteridae</taxon>
        <taxon>Erpetoichthys</taxon>
    </lineage>
</organism>
<dbReference type="FunFam" id="3.30.160.60:FF:002343">
    <property type="entry name" value="Zinc finger protein 33A"/>
    <property type="match status" value="2"/>
</dbReference>
<feature type="domain" description="C2H2-type" evidence="10">
    <location>
        <begin position="436"/>
        <end position="464"/>
    </location>
</feature>
<comment type="subcellular location">
    <subcellularLocation>
        <location evidence="1">Nucleus</location>
    </subcellularLocation>
</comment>
<dbReference type="PROSITE" id="PS00028">
    <property type="entry name" value="ZINC_FINGER_C2H2_1"/>
    <property type="match status" value="8"/>
</dbReference>
<dbReference type="GO" id="GO:0005634">
    <property type="term" value="C:nucleus"/>
    <property type="evidence" value="ECO:0007669"/>
    <property type="project" value="UniProtKB-SubCell"/>
</dbReference>
<reference evidence="11" key="2">
    <citation type="submission" date="2025-09" db="UniProtKB">
        <authorList>
            <consortium name="Ensembl"/>
        </authorList>
    </citation>
    <scope>IDENTIFICATION</scope>
</reference>
<dbReference type="PROSITE" id="PS50157">
    <property type="entry name" value="ZINC_FINGER_C2H2_2"/>
    <property type="match status" value="8"/>
</dbReference>
<keyword evidence="6" id="KW-0862">Zinc</keyword>
<evidence type="ECO:0000256" key="4">
    <source>
        <dbReference type="ARBA" id="ARBA00022737"/>
    </source>
</evidence>
<evidence type="ECO:0000256" key="3">
    <source>
        <dbReference type="ARBA" id="ARBA00022723"/>
    </source>
</evidence>
<dbReference type="FunFam" id="3.30.160.60:FF:001498">
    <property type="entry name" value="Zinc finger protein 404"/>
    <property type="match status" value="2"/>
</dbReference>
<dbReference type="InterPro" id="IPR036236">
    <property type="entry name" value="Znf_C2H2_sf"/>
</dbReference>
<feature type="domain" description="C2H2-type" evidence="10">
    <location>
        <begin position="380"/>
        <end position="407"/>
    </location>
</feature>
<feature type="domain" description="C2H2-type" evidence="10">
    <location>
        <begin position="324"/>
        <end position="351"/>
    </location>
</feature>
<feature type="domain" description="C2H2-type" evidence="10">
    <location>
        <begin position="268"/>
        <end position="295"/>
    </location>
</feature>
<comment type="similarity">
    <text evidence="2">Belongs to the krueppel C2H2-type zinc-finger protein family.</text>
</comment>
<keyword evidence="4" id="KW-0677">Repeat</keyword>
<dbReference type="AlphaFoldDB" id="A0A8C4T1M5"/>
<feature type="domain" description="C2H2-type" evidence="10">
    <location>
        <begin position="296"/>
        <end position="323"/>
    </location>
</feature>
<feature type="domain" description="C2H2-type" evidence="10">
    <location>
        <begin position="240"/>
        <end position="267"/>
    </location>
</feature>
<evidence type="ECO:0000313" key="11">
    <source>
        <dbReference type="Ensembl" id="ENSECRP00000024404.1"/>
    </source>
</evidence>
<dbReference type="GeneTree" id="ENSGT01150000286952"/>
<keyword evidence="7" id="KW-0238">DNA-binding</keyword>
<dbReference type="FunFam" id="3.30.160.60:FF:001954">
    <property type="entry name" value="Zinc finger protein 787"/>
    <property type="match status" value="2"/>
</dbReference>
<evidence type="ECO:0000256" key="7">
    <source>
        <dbReference type="ARBA" id="ARBA00023125"/>
    </source>
</evidence>
<dbReference type="GO" id="GO:0000981">
    <property type="term" value="F:DNA-binding transcription factor activity, RNA polymerase II-specific"/>
    <property type="evidence" value="ECO:0007669"/>
    <property type="project" value="TreeGrafter"/>
</dbReference>
<dbReference type="FunFam" id="3.30.160.60:FF:001155">
    <property type="entry name" value="Zinc finger 30C"/>
    <property type="match status" value="1"/>
</dbReference>
<keyword evidence="8" id="KW-0539">Nucleus</keyword>
<keyword evidence="3" id="KW-0479">Metal-binding</keyword>
<dbReference type="Proteomes" id="UP000694620">
    <property type="component" value="Unassembled WGS sequence"/>
</dbReference>
<evidence type="ECO:0000256" key="6">
    <source>
        <dbReference type="ARBA" id="ARBA00022833"/>
    </source>
</evidence>
<dbReference type="GO" id="GO:0000977">
    <property type="term" value="F:RNA polymerase II transcription regulatory region sequence-specific DNA binding"/>
    <property type="evidence" value="ECO:0007669"/>
    <property type="project" value="TreeGrafter"/>
</dbReference>
<dbReference type="Pfam" id="PF00096">
    <property type="entry name" value="zf-C2H2"/>
    <property type="match status" value="6"/>
</dbReference>
<accession>A0A8C4T1M5</accession>
<evidence type="ECO:0000259" key="10">
    <source>
        <dbReference type="PROSITE" id="PS50157"/>
    </source>
</evidence>
<dbReference type="Ensembl" id="ENSECRT00000024938.1">
    <property type="protein sequence ID" value="ENSECRP00000024404.1"/>
    <property type="gene ID" value="ENSECRG00000016526.1"/>
</dbReference>
<dbReference type="PANTHER" id="PTHR24381">
    <property type="entry name" value="ZINC FINGER PROTEIN"/>
    <property type="match status" value="1"/>
</dbReference>
<evidence type="ECO:0000256" key="8">
    <source>
        <dbReference type="ARBA" id="ARBA00023242"/>
    </source>
</evidence>
<sequence length="464" mass="52986">MASVNDDGMDERLAPIKHEDCEWGTPGDLCVKREDFEGAISDFKEELKVETVNIKIEDSEDFSDLLELEKHETGNIVKQDISEQSHNGFQPSLTNMGQLATQQNCLELKFEIPEFEEKITERSRREAEELQSSGNVGINLQEDGSFSPSSCVQPFLQGRVQQKQEQKKKPTRGSEHLTAAFLQNSFLNAVKLTSIEAIEIDHQDVHSTDQEALCVGQERRRMFKRKSDCNDLKLNDVKPYCCSKCGKRFLYNSDFKRHTIIHTGEKPYDCSECGKRFNNVSSLRQHTRIHTGIKPYGCAECGKRFTSSSHLKVHTKIHTGEKPYCCSECGKRFIERGTLYRHERIHTGEKPYCCPECGKRFRDSGTLCKHVRGHTGEKPFCCSECGKRFTKSGNLCNHVRIHTGERPFCCSECGKRFMESGALHKHVRIHTGEKPYCCSECGKRFVSSSGLWKHTRQMHTKDKP</sequence>
<dbReference type="SMART" id="SM00355">
    <property type="entry name" value="ZnF_C2H2"/>
    <property type="match status" value="8"/>
</dbReference>
<dbReference type="FunFam" id="3.30.160.60:FF:000358">
    <property type="entry name" value="zinc finger protein 24"/>
    <property type="match status" value="1"/>
</dbReference>
<name>A0A8C4T1M5_ERPCA</name>
<evidence type="ECO:0000256" key="9">
    <source>
        <dbReference type="PROSITE-ProRule" id="PRU00042"/>
    </source>
</evidence>
<evidence type="ECO:0000256" key="5">
    <source>
        <dbReference type="ARBA" id="ARBA00022771"/>
    </source>
</evidence>